<dbReference type="InterPro" id="IPR013762">
    <property type="entry name" value="Integrase-like_cat_sf"/>
</dbReference>
<dbReference type="PROSITE" id="PS51900">
    <property type="entry name" value="CB"/>
    <property type="match status" value="1"/>
</dbReference>
<evidence type="ECO:0000313" key="8">
    <source>
        <dbReference type="Proteomes" id="UP000367750"/>
    </source>
</evidence>
<evidence type="ECO:0000256" key="4">
    <source>
        <dbReference type="PROSITE-ProRule" id="PRU01248"/>
    </source>
</evidence>
<evidence type="ECO:0000259" key="6">
    <source>
        <dbReference type="PROSITE" id="PS51900"/>
    </source>
</evidence>
<evidence type="ECO:0000256" key="3">
    <source>
        <dbReference type="ARBA" id="ARBA00023172"/>
    </source>
</evidence>
<dbReference type="PROSITE" id="PS51898">
    <property type="entry name" value="TYR_RECOMBINASE"/>
    <property type="match status" value="1"/>
</dbReference>
<evidence type="ECO:0000256" key="1">
    <source>
        <dbReference type="ARBA" id="ARBA00008857"/>
    </source>
</evidence>
<evidence type="ECO:0000256" key="2">
    <source>
        <dbReference type="ARBA" id="ARBA00023125"/>
    </source>
</evidence>
<gene>
    <name evidence="7" type="ORF">F4V43_02570</name>
</gene>
<accession>A0A5J5GGV6</accession>
<dbReference type="Gene3D" id="1.10.150.130">
    <property type="match status" value="1"/>
</dbReference>
<keyword evidence="2 4" id="KW-0238">DNA-binding</keyword>
<dbReference type="OrthoDB" id="9803188at2"/>
<dbReference type="Gene3D" id="1.10.443.10">
    <property type="entry name" value="Intergrase catalytic core"/>
    <property type="match status" value="1"/>
</dbReference>
<evidence type="ECO:0000313" key="7">
    <source>
        <dbReference type="EMBL" id="KAA9007391.1"/>
    </source>
</evidence>
<sequence>MGRKTFKKIITDEELSKQFNPDNVKMVNRFIKDKNMKCSDGTIRGYVSDLNIFFTWNLLHNDNKFFVDIRKIEFSDFFSYGIEELQWSPKRFGRMKSCLSSFSNFIENYFDDVYPNFRNVILKSIENLKNNPVREKTVLLEEQVDGLLNHLANELNKPQEACLLALAANSGARVSELLRFTTKLIDENNLAFEGMFLETTKEIKTKGFGKQGKLLYKYILKDKFLPYYRAWLIEREKIMQKTGKTHDFIFIKSNGEPAQVSTVRSWSEKWEEYLGVPFYFHSLRHYLVTNLTRIGMESDFIIDLVGWSSTDMFRIYNDLTAKDRKWKGLDKLKQHVTKTDEKESPNES</sequence>
<name>A0A5J5GGV6_9BACL</name>
<evidence type="ECO:0000259" key="5">
    <source>
        <dbReference type="PROSITE" id="PS51898"/>
    </source>
</evidence>
<keyword evidence="3" id="KW-0233">DNA recombination</keyword>
<keyword evidence="8" id="KW-1185">Reference proteome</keyword>
<dbReference type="GO" id="GO:0003677">
    <property type="term" value="F:DNA binding"/>
    <property type="evidence" value="ECO:0007669"/>
    <property type="project" value="UniProtKB-UniRule"/>
</dbReference>
<dbReference type="PANTHER" id="PTHR30349">
    <property type="entry name" value="PHAGE INTEGRASE-RELATED"/>
    <property type="match status" value="1"/>
</dbReference>
<dbReference type="AlphaFoldDB" id="A0A5J5GGV6"/>
<dbReference type="InterPro" id="IPR010998">
    <property type="entry name" value="Integrase_recombinase_N"/>
</dbReference>
<dbReference type="InterPro" id="IPR002104">
    <property type="entry name" value="Integrase_catalytic"/>
</dbReference>
<dbReference type="InterPro" id="IPR011010">
    <property type="entry name" value="DNA_brk_join_enz"/>
</dbReference>
<dbReference type="PANTHER" id="PTHR30349:SF41">
    <property type="entry name" value="INTEGRASE_RECOMBINASE PROTEIN MJ0367-RELATED"/>
    <property type="match status" value="1"/>
</dbReference>
<organism evidence="7 8">
    <name type="scientific">Paenibacillus spiritus</name>
    <dbReference type="NCBI Taxonomy" id="2496557"/>
    <lineage>
        <taxon>Bacteria</taxon>
        <taxon>Bacillati</taxon>
        <taxon>Bacillota</taxon>
        <taxon>Bacilli</taxon>
        <taxon>Bacillales</taxon>
        <taxon>Paenibacillaceae</taxon>
        <taxon>Paenibacillus</taxon>
    </lineage>
</organism>
<dbReference type="GO" id="GO:0006310">
    <property type="term" value="P:DNA recombination"/>
    <property type="evidence" value="ECO:0007669"/>
    <property type="project" value="UniProtKB-KW"/>
</dbReference>
<dbReference type="CDD" id="cd00397">
    <property type="entry name" value="DNA_BRE_C"/>
    <property type="match status" value="1"/>
</dbReference>
<dbReference type="InterPro" id="IPR050090">
    <property type="entry name" value="Tyrosine_recombinase_XerCD"/>
</dbReference>
<reference evidence="7 8" key="1">
    <citation type="submission" date="2019-09" db="EMBL/GenBank/DDBJ databases">
        <title>Bacillus ochoae sp. nov., Paenibacillus whitsoniae sp. nov., Paenibacillus spiritus sp. nov. Isolated from the Mars Exploration Rover during spacecraft assembly.</title>
        <authorList>
            <person name="Seuylemezian A."/>
            <person name="Vaishampayan P."/>
        </authorList>
    </citation>
    <scope>NUCLEOTIDE SEQUENCE [LARGE SCALE GENOMIC DNA]</scope>
    <source>
        <strain evidence="7 8">MER_111</strain>
    </source>
</reference>
<comment type="caution">
    <text evidence="7">The sequence shown here is derived from an EMBL/GenBank/DDBJ whole genome shotgun (WGS) entry which is preliminary data.</text>
</comment>
<dbReference type="RefSeq" id="WP_150456681.1">
    <property type="nucleotide sequence ID" value="NZ_VYKK01000004.1"/>
</dbReference>
<dbReference type="GO" id="GO:0015074">
    <property type="term" value="P:DNA integration"/>
    <property type="evidence" value="ECO:0007669"/>
    <property type="project" value="InterPro"/>
</dbReference>
<proteinExistence type="inferred from homology"/>
<feature type="domain" description="Core-binding (CB)" evidence="6">
    <location>
        <begin position="21"/>
        <end position="107"/>
    </location>
</feature>
<dbReference type="InterPro" id="IPR044068">
    <property type="entry name" value="CB"/>
</dbReference>
<dbReference type="SUPFAM" id="SSF56349">
    <property type="entry name" value="DNA breaking-rejoining enzymes"/>
    <property type="match status" value="1"/>
</dbReference>
<dbReference type="Proteomes" id="UP000367750">
    <property type="component" value="Unassembled WGS sequence"/>
</dbReference>
<dbReference type="Pfam" id="PF00589">
    <property type="entry name" value="Phage_integrase"/>
    <property type="match status" value="1"/>
</dbReference>
<protein>
    <submittedName>
        <fullName evidence="7">Phage integrase family protein</fullName>
    </submittedName>
</protein>
<feature type="domain" description="Tyr recombinase" evidence="5">
    <location>
        <begin position="134"/>
        <end position="330"/>
    </location>
</feature>
<dbReference type="EMBL" id="VYKK01000004">
    <property type="protein sequence ID" value="KAA9007391.1"/>
    <property type="molecule type" value="Genomic_DNA"/>
</dbReference>
<comment type="similarity">
    <text evidence="1">Belongs to the 'phage' integrase family.</text>
</comment>